<evidence type="ECO:0000313" key="1">
    <source>
        <dbReference type="EMBL" id="QJA70419.1"/>
    </source>
</evidence>
<reference evidence="1" key="1">
    <citation type="submission" date="2020-03" db="EMBL/GenBank/DDBJ databases">
        <title>The deep terrestrial virosphere.</title>
        <authorList>
            <person name="Holmfeldt K."/>
            <person name="Nilsson E."/>
            <person name="Simone D."/>
            <person name="Lopez-Fernandez M."/>
            <person name="Wu X."/>
            <person name="de Brujin I."/>
            <person name="Lundin D."/>
            <person name="Andersson A."/>
            <person name="Bertilsson S."/>
            <person name="Dopson M."/>
        </authorList>
    </citation>
    <scope>NUCLEOTIDE SEQUENCE</scope>
    <source>
        <strain evidence="1">MM415A03749</strain>
    </source>
</reference>
<name>A0A6M3JJP6_9ZZZZ</name>
<organism evidence="1">
    <name type="scientific">viral metagenome</name>
    <dbReference type="NCBI Taxonomy" id="1070528"/>
    <lineage>
        <taxon>unclassified sequences</taxon>
        <taxon>metagenomes</taxon>
        <taxon>organismal metagenomes</taxon>
    </lineage>
</organism>
<accession>A0A6M3JJP6</accession>
<sequence>MEFEDLKGKTLTSIKGGVGDEEMIFTDSEGCQYKLYYEHD</sequence>
<proteinExistence type="predicted"/>
<dbReference type="EMBL" id="MT141791">
    <property type="protein sequence ID" value="QJA70419.1"/>
    <property type="molecule type" value="Genomic_DNA"/>
</dbReference>
<dbReference type="AlphaFoldDB" id="A0A6M3JJP6"/>
<gene>
    <name evidence="1" type="ORF">MM415A03749_0003</name>
</gene>
<protein>
    <submittedName>
        <fullName evidence="1">Uncharacterized protein</fullName>
    </submittedName>
</protein>